<dbReference type="GO" id="GO:0005634">
    <property type="term" value="C:nucleus"/>
    <property type="evidence" value="ECO:0007669"/>
    <property type="project" value="UniProtKB-SubCell"/>
</dbReference>
<dbReference type="InterPro" id="IPR013087">
    <property type="entry name" value="Znf_C2H2_type"/>
</dbReference>
<dbReference type="SMART" id="SM00355">
    <property type="entry name" value="ZnF_C2H2"/>
    <property type="match status" value="3"/>
</dbReference>
<feature type="region of interest" description="Disordered" evidence="8">
    <location>
        <begin position="247"/>
        <end position="292"/>
    </location>
</feature>
<evidence type="ECO:0000259" key="9">
    <source>
        <dbReference type="PROSITE" id="PS50157"/>
    </source>
</evidence>
<feature type="region of interest" description="Disordered" evidence="8">
    <location>
        <begin position="71"/>
        <end position="94"/>
    </location>
</feature>
<dbReference type="InterPro" id="IPR050527">
    <property type="entry name" value="Snail/Krueppel_Znf"/>
</dbReference>
<feature type="domain" description="C2H2-type" evidence="9">
    <location>
        <begin position="362"/>
        <end position="391"/>
    </location>
</feature>
<evidence type="ECO:0000256" key="4">
    <source>
        <dbReference type="ARBA" id="ARBA00022771"/>
    </source>
</evidence>
<dbReference type="GO" id="GO:0008270">
    <property type="term" value="F:zinc ion binding"/>
    <property type="evidence" value="ECO:0007669"/>
    <property type="project" value="UniProtKB-KW"/>
</dbReference>
<dbReference type="GO" id="GO:0000978">
    <property type="term" value="F:RNA polymerase II cis-regulatory region sequence-specific DNA binding"/>
    <property type="evidence" value="ECO:0007669"/>
    <property type="project" value="TreeGrafter"/>
</dbReference>
<dbReference type="AlphaFoldDB" id="A0A8S3YKV5"/>
<dbReference type="Proteomes" id="UP000678393">
    <property type="component" value="Unassembled WGS sequence"/>
</dbReference>
<dbReference type="FunFam" id="3.30.160.60:FF:000065">
    <property type="entry name" value="B-cell CLL/lymphoma 6, member B"/>
    <property type="match status" value="1"/>
</dbReference>
<sequence length="452" mass="50065">MDFESSSKFISSLAKFLQSLCNGYVEFNNGVEVIGHIYLNVDTGKKIDYILNEKVCKTDENSVTFISNSFHAQPAEKPKPPAKTGQISDPIKPADIDVKTDEDVIIMEQAESQNMGTVASRDSFQHVNTGSLGKPNRPTKRPFGISFSSSHRHSAKQSRPDHSSGSNGAPLDTDSLHSENSSSNFLPPQLTGDGTITAATESDISHLSKVFPQTFNSPVNSLGATEDRDVKPQLDNDLKVIQVKQEYDPSGHGGEEDSEIFDDSQDHSNAFPGMPYDQYYGEGSKRGQRSDYSQVGGVVQGEFFPGGSSLDASGGDSSEGARYAFHIRSENRRLTGDMSSFPALNRDAHVLSSPSHEKALHHTCWCYYCDKGFDSELLLVEHLSVHTTKKPFRCEKCSLSFMHRSTLKRHQNVCGGSYTLKKHVCPFCERSFTYRHDLRRHCKNIHISEPLS</sequence>
<feature type="domain" description="C2H2-type" evidence="9">
    <location>
        <begin position="423"/>
        <end position="451"/>
    </location>
</feature>
<evidence type="ECO:0000256" key="3">
    <source>
        <dbReference type="ARBA" id="ARBA00022737"/>
    </source>
</evidence>
<evidence type="ECO:0000313" key="10">
    <source>
        <dbReference type="EMBL" id="CAG5116061.1"/>
    </source>
</evidence>
<feature type="domain" description="C2H2-type" evidence="9">
    <location>
        <begin position="392"/>
        <end position="423"/>
    </location>
</feature>
<reference evidence="10" key="1">
    <citation type="submission" date="2021-04" db="EMBL/GenBank/DDBJ databases">
        <authorList>
            <consortium name="Molecular Ecology Group"/>
        </authorList>
    </citation>
    <scope>NUCLEOTIDE SEQUENCE</scope>
</reference>
<dbReference type="OrthoDB" id="6152405at2759"/>
<evidence type="ECO:0000256" key="8">
    <source>
        <dbReference type="SAM" id="MobiDB-lite"/>
    </source>
</evidence>
<keyword evidence="2" id="KW-0479">Metal-binding</keyword>
<dbReference type="PANTHER" id="PTHR24388">
    <property type="entry name" value="ZINC FINGER PROTEIN"/>
    <property type="match status" value="1"/>
</dbReference>
<keyword evidence="6" id="KW-0539">Nucleus</keyword>
<evidence type="ECO:0000256" key="2">
    <source>
        <dbReference type="ARBA" id="ARBA00022723"/>
    </source>
</evidence>
<organism evidence="10 11">
    <name type="scientific">Candidula unifasciata</name>
    <dbReference type="NCBI Taxonomy" id="100452"/>
    <lineage>
        <taxon>Eukaryota</taxon>
        <taxon>Metazoa</taxon>
        <taxon>Spiralia</taxon>
        <taxon>Lophotrochozoa</taxon>
        <taxon>Mollusca</taxon>
        <taxon>Gastropoda</taxon>
        <taxon>Heterobranchia</taxon>
        <taxon>Euthyneura</taxon>
        <taxon>Panpulmonata</taxon>
        <taxon>Eupulmonata</taxon>
        <taxon>Stylommatophora</taxon>
        <taxon>Helicina</taxon>
        <taxon>Helicoidea</taxon>
        <taxon>Geomitridae</taxon>
        <taxon>Candidula</taxon>
    </lineage>
</organism>
<proteinExistence type="predicted"/>
<keyword evidence="5" id="KW-0862">Zinc</keyword>
<feature type="compositionally biased region" description="Polar residues" evidence="8">
    <location>
        <begin position="178"/>
        <end position="195"/>
    </location>
</feature>
<dbReference type="SUPFAM" id="SSF57667">
    <property type="entry name" value="beta-beta-alpha zinc fingers"/>
    <property type="match status" value="2"/>
</dbReference>
<keyword evidence="3" id="KW-0677">Repeat</keyword>
<dbReference type="PROSITE" id="PS50157">
    <property type="entry name" value="ZINC_FINGER_C2H2_2"/>
    <property type="match status" value="3"/>
</dbReference>
<protein>
    <recommendedName>
        <fullName evidence="9">C2H2-type domain-containing protein</fullName>
    </recommendedName>
</protein>
<accession>A0A8S3YKV5</accession>
<dbReference type="EMBL" id="CAJHNH020000205">
    <property type="protein sequence ID" value="CAG5116061.1"/>
    <property type="molecule type" value="Genomic_DNA"/>
</dbReference>
<dbReference type="Pfam" id="PF00096">
    <property type="entry name" value="zf-C2H2"/>
    <property type="match status" value="1"/>
</dbReference>
<dbReference type="PROSITE" id="PS00028">
    <property type="entry name" value="ZINC_FINGER_C2H2_1"/>
    <property type="match status" value="2"/>
</dbReference>
<name>A0A8S3YKV5_9EUPU</name>
<dbReference type="PANTHER" id="PTHR24388:SF54">
    <property type="entry name" value="PROTEIN ESCARGOT"/>
    <property type="match status" value="1"/>
</dbReference>
<keyword evidence="4 7" id="KW-0863">Zinc-finger</keyword>
<evidence type="ECO:0000256" key="6">
    <source>
        <dbReference type="ARBA" id="ARBA00023242"/>
    </source>
</evidence>
<dbReference type="GO" id="GO:0000981">
    <property type="term" value="F:DNA-binding transcription factor activity, RNA polymerase II-specific"/>
    <property type="evidence" value="ECO:0007669"/>
    <property type="project" value="TreeGrafter"/>
</dbReference>
<comment type="subcellular location">
    <subcellularLocation>
        <location evidence="1">Nucleus</location>
    </subcellularLocation>
</comment>
<comment type="caution">
    <text evidence="10">The sequence shown here is derived from an EMBL/GenBank/DDBJ whole genome shotgun (WGS) entry which is preliminary data.</text>
</comment>
<keyword evidence="11" id="KW-1185">Reference proteome</keyword>
<evidence type="ECO:0000256" key="7">
    <source>
        <dbReference type="PROSITE-ProRule" id="PRU00042"/>
    </source>
</evidence>
<dbReference type="Gene3D" id="3.30.160.60">
    <property type="entry name" value="Classic Zinc Finger"/>
    <property type="match status" value="3"/>
</dbReference>
<feature type="region of interest" description="Disordered" evidence="8">
    <location>
        <begin position="126"/>
        <end position="195"/>
    </location>
</feature>
<evidence type="ECO:0000313" key="11">
    <source>
        <dbReference type="Proteomes" id="UP000678393"/>
    </source>
</evidence>
<dbReference type="InterPro" id="IPR036236">
    <property type="entry name" value="Znf_C2H2_sf"/>
</dbReference>
<evidence type="ECO:0000256" key="5">
    <source>
        <dbReference type="ARBA" id="ARBA00022833"/>
    </source>
</evidence>
<evidence type="ECO:0000256" key="1">
    <source>
        <dbReference type="ARBA" id="ARBA00004123"/>
    </source>
</evidence>
<gene>
    <name evidence="10" type="ORF">CUNI_LOCUS1619</name>
</gene>